<protein>
    <recommendedName>
        <fullName evidence="4">Lipocalin-like domain-containing protein</fullName>
    </recommendedName>
</protein>
<evidence type="ECO:0000313" key="3">
    <source>
        <dbReference type="Proteomes" id="UP000678545"/>
    </source>
</evidence>
<name>A0A941E102_9BURK</name>
<proteinExistence type="predicted"/>
<dbReference type="RefSeq" id="WP_212675516.1">
    <property type="nucleotide sequence ID" value="NZ_JAGSPJ010000004.1"/>
</dbReference>
<keyword evidence="1" id="KW-0732">Signal</keyword>
<dbReference type="Proteomes" id="UP000678545">
    <property type="component" value="Unassembled WGS sequence"/>
</dbReference>
<feature type="signal peptide" evidence="1">
    <location>
        <begin position="1"/>
        <end position="24"/>
    </location>
</feature>
<gene>
    <name evidence="2" type="ORF">KDM90_10260</name>
</gene>
<evidence type="ECO:0008006" key="4">
    <source>
        <dbReference type="Google" id="ProtNLM"/>
    </source>
</evidence>
<reference evidence="2" key="1">
    <citation type="submission" date="2021-04" db="EMBL/GenBank/DDBJ databases">
        <title>novel species isolated from subtropical streams in China.</title>
        <authorList>
            <person name="Lu H."/>
        </authorList>
    </citation>
    <scope>NUCLEOTIDE SEQUENCE</scope>
    <source>
        <strain evidence="2">FT137W</strain>
    </source>
</reference>
<comment type="caution">
    <text evidence="2">The sequence shown here is derived from an EMBL/GenBank/DDBJ whole genome shotgun (WGS) entry which is preliminary data.</text>
</comment>
<accession>A0A941E102</accession>
<organism evidence="2 3">
    <name type="scientific">Undibacterium fentianense</name>
    <dbReference type="NCBI Taxonomy" id="2828728"/>
    <lineage>
        <taxon>Bacteria</taxon>
        <taxon>Pseudomonadati</taxon>
        <taxon>Pseudomonadota</taxon>
        <taxon>Betaproteobacteria</taxon>
        <taxon>Burkholderiales</taxon>
        <taxon>Oxalobacteraceae</taxon>
        <taxon>Undibacterium</taxon>
    </lineage>
</organism>
<feature type="chain" id="PRO_5037580384" description="Lipocalin-like domain-containing protein" evidence="1">
    <location>
        <begin position="25"/>
        <end position="149"/>
    </location>
</feature>
<keyword evidence="3" id="KW-1185">Reference proteome</keyword>
<evidence type="ECO:0000313" key="2">
    <source>
        <dbReference type="EMBL" id="MBR7800375.1"/>
    </source>
</evidence>
<evidence type="ECO:0000256" key="1">
    <source>
        <dbReference type="SAM" id="SignalP"/>
    </source>
</evidence>
<dbReference type="EMBL" id="JAGSPJ010000004">
    <property type="protein sequence ID" value="MBR7800375.1"/>
    <property type="molecule type" value="Genomic_DNA"/>
</dbReference>
<dbReference type="AlphaFoldDB" id="A0A941E102"/>
<sequence>MRIALIYAAYFATISMLTLGDLSAQVLTQTNKDLGNGYRFQESKQINVSGRWHSDRSFKFLYFEKRHLCQCTEFSISPSGQYAVYQMTGSKEIASFRRDKNTVTVHSKLPLGKLKQVTWGKIEKNVELEIQTNSAGDETTLVKRRLKLP</sequence>